<feature type="chain" id="PRO_5025553704" description="Secreted protein" evidence="1">
    <location>
        <begin position="39"/>
        <end position="199"/>
    </location>
</feature>
<name>A0A6A6ATH9_9PEZI</name>
<accession>A0A6A6ATH9</accession>
<dbReference type="GeneID" id="54303364"/>
<evidence type="ECO:0000313" key="2">
    <source>
        <dbReference type="EMBL" id="KAF2135312.1"/>
    </source>
</evidence>
<dbReference type="RefSeq" id="XP_033391031.1">
    <property type="nucleotide sequence ID" value="XM_033545858.1"/>
</dbReference>
<feature type="signal peptide" evidence="1">
    <location>
        <begin position="1"/>
        <end position="38"/>
    </location>
</feature>
<dbReference type="Proteomes" id="UP000799438">
    <property type="component" value="Unassembled WGS sequence"/>
</dbReference>
<evidence type="ECO:0000256" key="1">
    <source>
        <dbReference type="SAM" id="SignalP"/>
    </source>
</evidence>
<organism evidence="2 3">
    <name type="scientific">Aplosporella prunicola CBS 121167</name>
    <dbReference type="NCBI Taxonomy" id="1176127"/>
    <lineage>
        <taxon>Eukaryota</taxon>
        <taxon>Fungi</taxon>
        <taxon>Dikarya</taxon>
        <taxon>Ascomycota</taxon>
        <taxon>Pezizomycotina</taxon>
        <taxon>Dothideomycetes</taxon>
        <taxon>Dothideomycetes incertae sedis</taxon>
        <taxon>Botryosphaeriales</taxon>
        <taxon>Aplosporellaceae</taxon>
        <taxon>Aplosporella</taxon>
    </lineage>
</organism>
<evidence type="ECO:0000313" key="3">
    <source>
        <dbReference type="Proteomes" id="UP000799438"/>
    </source>
</evidence>
<evidence type="ECO:0008006" key="4">
    <source>
        <dbReference type="Google" id="ProtNLM"/>
    </source>
</evidence>
<protein>
    <recommendedName>
        <fullName evidence="4">Secreted protein</fullName>
    </recommendedName>
</protein>
<dbReference type="AlphaFoldDB" id="A0A6A6ATH9"/>
<proteinExistence type="predicted"/>
<keyword evidence="1" id="KW-0732">Signal</keyword>
<dbReference type="EMBL" id="ML995603">
    <property type="protein sequence ID" value="KAF2135312.1"/>
    <property type="molecule type" value="Genomic_DNA"/>
</dbReference>
<gene>
    <name evidence="2" type="ORF">K452DRAFT_35394</name>
</gene>
<reference evidence="2" key="1">
    <citation type="journal article" date="2020" name="Stud. Mycol.">
        <title>101 Dothideomycetes genomes: a test case for predicting lifestyles and emergence of pathogens.</title>
        <authorList>
            <person name="Haridas S."/>
            <person name="Albert R."/>
            <person name="Binder M."/>
            <person name="Bloem J."/>
            <person name="Labutti K."/>
            <person name="Salamov A."/>
            <person name="Andreopoulos B."/>
            <person name="Baker S."/>
            <person name="Barry K."/>
            <person name="Bills G."/>
            <person name="Bluhm B."/>
            <person name="Cannon C."/>
            <person name="Castanera R."/>
            <person name="Culley D."/>
            <person name="Daum C."/>
            <person name="Ezra D."/>
            <person name="Gonzalez J."/>
            <person name="Henrissat B."/>
            <person name="Kuo A."/>
            <person name="Liang C."/>
            <person name="Lipzen A."/>
            <person name="Lutzoni F."/>
            <person name="Magnuson J."/>
            <person name="Mondo S."/>
            <person name="Nolan M."/>
            <person name="Ohm R."/>
            <person name="Pangilinan J."/>
            <person name="Park H.-J."/>
            <person name="Ramirez L."/>
            <person name="Alfaro M."/>
            <person name="Sun H."/>
            <person name="Tritt A."/>
            <person name="Yoshinaga Y."/>
            <person name="Zwiers L.-H."/>
            <person name="Turgeon B."/>
            <person name="Goodwin S."/>
            <person name="Spatafora J."/>
            <person name="Crous P."/>
            <person name="Grigoriev I."/>
        </authorList>
    </citation>
    <scope>NUCLEOTIDE SEQUENCE</scope>
    <source>
        <strain evidence="2">CBS 121167</strain>
    </source>
</reference>
<sequence length="199" mass="21907">MALQFGVHRERCGGGLMLQYYLLPSLLLLLVPPDGTTTTYNTYVGCVCVCVCATDGCGVPGAGTRRRRAEIRDARIVARLEGESLRSEGFGNGLRRSSLWRQLGCLEWGIACLLGCLKGRERERGRLRRATRPFWLSSLFSAAAAAAATDRCHEQCAWPNYLRREARTHSTHAAGMVVDDTLQVPTYLVRPLLGKGGHD</sequence>
<keyword evidence="3" id="KW-1185">Reference proteome</keyword>